<dbReference type="RefSeq" id="WP_244658890.1">
    <property type="nucleotide sequence ID" value="NZ_CP059897.1"/>
</dbReference>
<dbReference type="Proteomes" id="UP001595647">
    <property type="component" value="Unassembled WGS sequence"/>
</dbReference>
<organism evidence="1 2">
    <name type="scientific">Ciceribacter thiooxidans</name>
    <dbReference type="NCBI Taxonomy" id="1969821"/>
    <lineage>
        <taxon>Bacteria</taxon>
        <taxon>Pseudomonadati</taxon>
        <taxon>Pseudomonadota</taxon>
        <taxon>Alphaproteobacteria</taxon>
        <taxon>Hyphomicrobiales</taxon>
        <taxon>Rhizobiaceae</taxon>
        <taxon>Ciceribacter</taxon>
    </lineage>
</organism>
<dbReference type="InterPro" id="IPR028013">
    <property type="entry name" value="DUF4437"/>
</dbReference>
<dbReference type="Pfam" id="PF14499">
    <property type="entry name" value="DUF4437"/>
    <property type="match status" value="1"/>
</dbReference>
<evidence type="ECO:0000313" key="1">
    <source>
        <dbReference type="EMBL" id="MFC3166191.1"/>
    </source>
</evidence>
<proteinExistence type="predicted"/>
<reference evidence="2" key="1">
    <citation type="journal article" date="2019" name="Int. J. Syst. Evol. Microbiol.">
        <title>The Global Catalogue of Microorganisms (GCM) 10K type strain sequencing project: providing services to taxonomists for standard genome sequencing and annotation.</title>
        <authorList>
            <consortium name="The Broad Institute Genomics Platform"/>
            <consortium name="The Broad Institute Genome Sequencing Center for Infectious Disease"/>
            <person name="Wu L."/>
            <person name="Ma J."/>
        </authorList>
    </citation>
    <scope>NUCLEOTIDE SEQUENCE [LARGE SCALE GENOMIC DNA]</scope>
    <source>
        <strain evidence="2">KCTC 52231</strain>
    </source>
</reference>
<accession>A0ABV7IDN8</accession>
<dbReference type="EMBL" id="JBHRTG010000019">
    <property type="protein sequence ID" value="MFC3166191.1"/>
    <property type="molecule type" value="Genomic_DNA"/>
</dbReference>
<name>A0ABV7IDN8_9HYPH</name>
<sequence>MKFAALIVCLAQPSYAQDDVIVPFPAVRFVEEAPDQPQRLGPLWGVRSEGAAGTYLKVPAGFEAPLHSHTADYRAIVVKGTWSHWVPGGGEARGEPLPVGSYWTQTADEPHKDACISAGECIILLINDNPYLTVLEQ</sequence>
<comment type="caution">
    <text evidence="1">The sequence shown here is derived from an EMBL/GenBank/DDBJ whole genome shotgun (WGS) entry which is preliminary data.</text>
</comment>
<dbReference type="SUPFAM" id="SSF51182">
    <property type="entry name" value="RmlC-like cupins"/>
    <property type="match status" value="1"/>
</dbReference>
<dbReference type="InterPro" id="IPR011051">
    <property type="entry name" value="RmlC_Cupin_sf"/>
</dbReference>
<protein>
    <submittedName>
        <fullName evidence="1">DUF4437 domain-containing protein</fullName>
    </submittedName>
</protein>
<keyword evidence="2" id="KW-1185">Reference proteome</keyword>
<dbReference type="InterPro" id="IPR014710">
    <property type="entry name" value="RmlC-like_jellyroll"/>
</dbReference>
<dbReference type="Gene3D" id="2.60.120.10">
    <property type="entry name" value="Jelly Rolls"/>
    <property type="match status" value="1"/>
</dbReference>
<evidence type="ECO:0000313" key="2">
    <source>
        <dbReference type="Proteomes" id="UP001595647"/>
    </source>
</evidence>
<gene>
    <name evidence="1" type="ORF">ACFOHV_23185</name>
</gene>